<evidence type="ECO:0000313" key="2">
    <source>
        <dbReference type="EMBL" id="CCE30416.1"/>
    </source>
</evidence>
<dbReference type="STRING" id="1111077.M1W116"/>
<protein>
    <submittedName>
        <fullName evidence="2">Uncharacterized protein</fullName>
    </submittedName>
</protein>
<sequence length="274" mass="30414">MPKKDYGEPTRRSERLGAQSLERSVKHEEVEEPALSTSRPESSPASPEPVEPAATTDTEPEEPVTNIDIEPEELVASIESDQYDSAEEVHAQLVATSKPPRNTEQTHHRTTPSPAPETNMSATDNNNNDNATAGGAHDNMASITTILESLMVRLDRMEQAGGRTRSSDREATPDESVFGGKAFRRTGHAARPKFSPYGADHNAKNPAYDNRARQSQYKPGVFTGDRDYFDRWVIQIADKCRCDDETFKVERDRIVMIVSYLDETPSKLVTVAQP</sequence>
<feature type="compositionally biased region" description="Basic residues" evidence="1">
    <location>
        <begin position="182"/>
        <end position="191"/>
    </location>
</feature>
<dbReference type="HOGENOM" id="CLU_1015662_0_0_1"/>
<dbReference type="OrthoDB" id="10449059at2759"/>
<organism evidence="2 3">
    <name type="scientific">Claviceps purpurea (strain 20.1)</name>
    <name type="common">Ergot fungus</name>
    <name type="synonym">Sphacelia segetum</name>
    <dbReference type="NCBI Taxonomy" id="1111077"/>
    <lineage>
        <taxon>Eukaryota</taxon>
        <taxon>Fungi</taxon>
        <taxon>Dikarya</taxon>
        <taxon>Ascomycota</taxon>
        <taxon>Pezizomycotina</taxon>
        <taxon>Sordariomycetes</taxon>
        <taxon>Hypocreomycetidae</taxon>
        <taxon>Hypocreales</taxon>
        <taxon>Clavicipitaceae</taxon>
        <taxon>Claviceps</taxon>
    </lineage>
</organism>
<dbReference type="EMBL" id="CAGA01000022">
    <property type="protein sequence ID" value="CCE30416.1"/>
    <property type="molecule type" value="Genomic_DNA"/>
</dbReference>
<feature type="region of interest" description="Disordered" evidence="1">
    <location>
        <begin position="1"/>
        <end position="139"/>
    </location>
</feature>
<feature type="compositionally biased region" description="Low complexity" evidence="1">
    <location>
        <begin position="36"/>
        <end position="45"/>
    </location>
</feature>
<feature type="compositionally biased region" description="Basic and acidic residues" evidence="1">
    <location>
        <begin position="1"/>
        <end position="15"/>
    </location>
</feature>
<proteinExistence type="predicted"/>
<dbReference type="Proteomes" id="UP000016801">
    <property type="component" value="Unassembled WGS sequence"/>
</dbReference>
<dbReference type="AlphaFoldDB" id="M1W116"/>
<feature type="region of interest" description="Disordered" evidence="1">
    <location>
        <begin position="159"/>
        <end position="216"/>
    </location>
</feature>
<feature type="compositionally biased region" description="Low complexity" evidence="1">
    <location>
        <begin position="122"/>
        <end position="136"/>
    </location>
</feature>
<dbReference type="VEuPathDB" id="FungiDB:CPUR_04264"/>
<accession>M1W116</accession>
<evidence type="ECO:0000256" key="1">
    <source>
        <dbReference type="SAM" id="MobiDB-lite"/>
    </source>
</evidence>
<comment type="caution">
    <text evidence="2">The sequence shown here is derived from an EMBL/GenBank/DDBJ whole genome shotgun (WGS) entry which is preliminary data.</text>
</comment>
<evidence type="ECO:0000313" key="3">
    <source>
        <dbReference type="Proteomes" id="UP000016801"/>
    </source>
</evidence>
<reference evidence="2 3" key="1">
    <citation type="journal article" date="2013" name="PLoS Genet.">
        <title>Plant-symbiotic fungi as chemical engineers: Multi-genome analysis of the Clavicipitaceae reveals dynamics of alkaloid loci.</title>
        <authorList>
            <person name="Schardl C.L."/>
            <person name="Young C.A."/>
            <person name="Hesse U."/>
            <person name="Amyotte S.G."/>
            <person name="Andreeva K."/>
            <person name="Calie P.J."/>
            <person name="Fleetwood D.J."/>
            <person name="Haws D.C."/>
            <person name="Moore N."/>
            <person name="Oeser B."/>
            <person name="Panaccione D.G."/>
            <person name="Schweri K.K."/>
            <person name="Voisey C.R."/>
            <person name="Farman M.L."/>
            <person name="Jaromczyk J.W."/>
            <person name="Roe B.A."/>
            <person name="O'Sullivan D.M."/>
            <person name="Scott B."/>
            <person name="Tudzynski P."/>
            <person name="An Z."/>
            <person name="Arnaoudova E.G."/>
            <person name="Bullock C.T."/>
            <person name="Charlton N.D."/>
            <person name="Chen L."/>
            <person name="Cox M."/>
            <person name="Dinkins R.D."/>
            <person name="Florea S."/>
            <person name="Glenn A.E."/>
            <person name="Gordon A."/>
            <person name="Gueldener U."/>
            <person name="Harris D.R."/>
            <person name="Hollin W."/>
            <person name="Jaromczyk J."/>
            <person name="Johnson R.D."/>
            <person name="Khan A.K."/>
            <person name="Leistner E."/>
            <person name="Leuchtmann A."/>
            <person name="Li C."/>
            <person name="Liu J."/>
            <person name="Liu J."/>
            <person name="Liu M."/>
            <person name="Mace W."/>
            <person name="Machado C."/>
            <person name="Nagabhyru P."/>
            <person name="Pan J."/>
            <person name="Schmid J."/>
            <person name="Sugawara K."/>
            <person name="Steiner U."/>
            <person name="Takach J.E."/>
            <person name="Tanaka E."/>
            <person name="Webb J.S."/>
            <person name="Wilson E.V."/>
            <person name="Wiseman J.L."/>
            <person name="Yoshida R."/>
            <person name="Zeng Z."/>
        </authorList>
    </citation>
    <scope>NUCLEOTIDE SEQUENCE [LARGE SCALE GENOMIC DNA]</scope>
    <source>
        <strain evidence="2 3">20.1</strain>
    </source>
</reference>
<gene>
    <name evidence="2" type="ORF">CPUR_04264</name>
</gene>
<name>M1W116_CLAP2</name>
<keyword evidence="3" id="KW-1185">Reference proteome</keyword>